<dbReference type="EMBL" id="MW367897">
    <property type="protein sequence ID" value="QSI97699.1"/>
    <property type="molecule type" value="Genomic_DNA"/>
</dbReference>
<evidence type="ECO:0000313" key="2">
    <source>
        <dbReference type="EMBL" id="QSI97699.1"/>
    </source>
</evidence>
<proteinExistence type="predicted"/>
<feature type="compositionally biased region" description="Low complexity" evidence="1">
    <location>
        <begin position="198"/>
        <end position="213"/>
    </location>
</feature>
<name>A0A898JS14_STRC2</name>
<organism evidence="2">
    <name type="scientific">Streptomyces achromogenes subsp. streptozoticus</name>
    <dbReference type="NCBI Taxonomy" id="285532"/>
    <lineage>
        <taxon>Bacteria</taxon>
        <taxon>Bacillati</taxon>
        <taxon>Actinomycetota</taxon>
        <taxon>Actinomycetes</taxon>
        <taxon>Kitasatosporales</taxon>
        <taxon>Streptomycetaceae</taxon>
        <taxon>Streptomyces</taxon>
    </lineage>
</organism>
<reference evidence="2" key="1">
    <citation type="submission" date="2020-12" db="EMBL/GenBank/DDBJ databases">
        <title>Glycine-derived nitronates bifurcate between O-methylation and denitrification in bacteria.</title>
        <authorList>
            <person name="He H.-Y."/>
            <person name="Ryan K.S."/>
        </authorList>
    </citation>
    <scope>NUCLEOTIDE SEQUENCE</scope>
    <source>
        <strain evidence="2">NRRL 3125</strain>
    </source>
</reference>
<sequence length="221" mass="22868">MLIEGYDGGPLVAGEPLLARPGFWPNHLWGRCGPAGDVEPEWFGDDGADVDAMSEALLDPGRWPVFRVPVAGGYGLVAVYRNCVDDYGVDYLITPPGRGRAQHLAVRQGDLEGETLRWGELVRIAGSPGAAAEGIEDPAARLLLLLPLLVEHALPGGATATLGAALIAVGAPRDTAPLTARRLLGHSGGKTWHDPAWGSPLSGSGSPTPPGSGLLARLGIA</sequence>
<evidence type="ECO:0000256" key="1">
    <source>
        <dbReference type="SAM" id="MobiDB-lite"/>
    </source>
</evidence>
<feature type="region of interest" description="Disordered" evidence="1">
    <location>
        <begin position="189"/>
        <end position="213"/>
    </location>
</feature>
<accession>A0A898JS14</accession>
<protein>
    <submittedName>
        <fullName evidence="2">Heterokaryon incompatibility protein S</fullName>
    </submittedName>
</protein>
<dbReference type="AlphaFoldDB" id="A0A898JS14"/>